<dbReference type="Proteomes" id="UP001197974">
    <property type="component" value="Chromosome"/>
</dbReference>
<accession>A0ABY9JQB3</accession>
<name>A0ABY9JQB3_9BACI</name>
<proteinExistence type="predicted"/>
<dbReference type="RefSeq" id="WP_226542214.1">
    <property type="nucleotide sequence ID" value="NZ_CP129013.1"/>
</dbReference>
<evidence type="ECO:0000313" key="2">
    <source>
        <dbReference type="Proteomes" id="UP001197974"/>
    </source>
</evidence>
<sequence length="46" mass="5459">MEHEQMRREKLLKVLIDAYQKGETNDGITMSDIIEQMTMELKKDFA</sequence>
<reference evidence="1 2" key="1">
    <citation type="submission" date="2023-06" db="EMBL/GenBank/DDBJ databases">
        <title>Five Gram-positive bacteria isolated from mangrove sediments in Shenzhen, Guangdong, China.</title>
        <authorList>
            <person name="Yu S."/>
            <person name="Zheng W."/>
            <person name="Huang Y."/>
        </authorList>
    </citation>
    <scope>NUCLEOTIDE SEQUENCE [LARGE SCALE GENOMIC DNA]</scope>
    <source>
        <strain evidence="1 2">SaN35-3</strain>
    </source>
</reference>
<dbReference type="Pfam" id="PF26162">
    <property type="entry name" value="YwzD"/>
    <property type="match status" value="1"/>
</dbReference>
<gene>
    <name evidence="1" type="ORF">LC087_11930</name>
</gene>
<keyword evidence="2" id="KW-1185">Reference proteome</keyword>
<dbReference type="EMBL" id="CP129013">
    <property type="protein sequence ID" value="WLR41590.1"/>
    <property type="molecule type" value="Genomic_DNA"/>
</dbReference>
<evidence type="ECO:0000313" key="1">
    <source>
        <dbReference type="EMBL" id="WLR41590.1"/>
    </source>
</evidence>
<dbReference type="InterPro" id="IPR058930">
    <property type="entry name" value="YwzD"/>
</dbReference>
<organism evidence="1 2">
    <name type="scientific">Bacillus carboniphilus</name>
    <dbReference type="NCBI Taxonomy" id="86663"/>
    <lineage>
        <taxon>Bacteria</taxon>
        <taxon>Bacillati</taxon>
        <taxon>Bacillota</taxon>
        <taxon>Bacilli</taxon>
        <taxon>Bacillales</taxon>
        <taxon>Bacillaceae</taxon>
        <taxon>Bacillus</taxon>
    </lineage>
</organism>
<protein>
    <submittedName>
        <fullName evidence="1">Uncharacterized protein</fullName>
    </submittedName>
</protein>